<organism evidence="7">
    <name type="scientific">hydrothermal vent metagenome</name>
    <dbReference type="NCBI Taxonomy" id="652676"/>
    <lineage>
        <taxon>unclassified sequences</taxon>
        <taxon>metagenomes</taxon>
        <taxon>ecological metagenomes</taxon>
    </lineage>
</organism>
<dbReference type="NCBIfam" id="TIGR02937">
    <property type="entry name" value="sigma70-ECF"/>
    <property type="match status" value="1"/>
</dbReference>
<dbReference type="InterPro" id="IPR013325">
    <property type="entry name" value="RNA_pol_sigma_r2"/>
</dbReference>
<feature type="domain" description="RNA polymerase sigma factor 70 region 4 type 2" evidence="6">
    <location>
        <begin position="92"/>
        <end position="144"/>
    </location>
</feature>
<evidence type="ECO:0000256" key="2">
    <source>
        <dbReference type="ARBA" id="ARBA00023015"/>
    </source>
</evidence>
<comment type="similarity">
    <text evidence="1">Belongs to the sigma-70 factor family. ECF subfamily.</text>
</comment>
<dbReference type="InterPro" id="IPR039425">
    <property type="entry name" value="RNA_pol_sigma-70-like"/>
</dbReference>
<dbReference type="InterPro" id="IPR013324">
    <property type="entry name" value="RNA_pol_sigma_r3/r4-like"/>
</dbReference>
<evidence type="ECO:0000313" key="7">
    <source>
        <dbReference type="EMBL" id="VAW43343.1"/>
    </source>
</evidence>
<name>A0A3B0VT84_9ZZZZ</name>
<dbReference type="InterPro" id="IPR036388">
    <property type="entry name" value="WH-like_DNA-bd_sf"/>
</dbReference>
<gene>
    <name evidence="7" type="ORF">MNBD_CHLOROFLEXI01-1516</name>
</gene>
<dbReference type="SUPFAM" id="SSF88659">
    <property type="entry name" value="Sigma3 and sigma4 domains of RNA polymerase sigma factors"/>
    <property type="match status" value="1"/>
</dbReference>
<keyword evidence="4" id="KW-0804">Transcription</keyword>
<keyword evidence="2" id="KW-0805">Transcription regulation</keyword>
<dbReference type="PANTHER" id="PTHR43133">
    <property type="entry name" value="RNA POLYMERASE ECF-TYPE SIGMA FACTO"/>
    <property type="match status" value="1"/>
</dbReference>
<dbReference type="GO" id="GO:0006352">
    <property type="term" value="P:DNA-templated transcription initiation"/>
    <property type="evidence" value="ECO:0007669"/>
    <property type="project" value="InterPro"/>
</dbReference>
<evidence type="ECO:0000259" key="5">
    <source>
        <dbReference type="Pfam" id="PF04542"/>
    </source>
</evidence>
<evidence type="ECO:0000256" key="4">
    <source>
        <dbReference type="ARBA" id="ARBA00023163"/>
    </source>
</evidence>
<sequence length="155" mass="17708">VVLRIVADRAVAEEIVQETFWRVWDKASSFDTSRGKFSTWMFSIARRLAIFTTRRQKIRPQAARREAGEARMLRQPDDASVAETAVLHIEQERVRSVMTALSPEQFEVIELAYFKGLTRQEIARTIDKPLGTIHTRARLGLNKLRTALEAAGLEI</sequence>
<evidence type="ECO:0000256" key="1">
    <source>
        <dbReference type="ARBA" id="ARBA00010641"/>
    </source>
</evidence>
<dbReference type="EMBL" id="UOEU01001067">
    <property type="protein sequence ID" value="VAW43343.1"/>
    <property type="molecule type" value="Genomic_DNA"/>
</dbReference>
<evidence type="ECO:0000259" key="6">
    <source>
        <dbReference type="Pfam" id="PF08281"/>
    </source>
</evidence>
<dbReference type="Pfam" id="PF04542">
    <property type="entry name" value="Sigma70_r2"/>
    <property type="match status" value="1"/>
</dbReference>
<dbReference type="Gene3D" id="1.10.1740.10">
    <property type="match status" value="1"/>
</dbReference>
<dbReference type="Pfam" id="PF08281">
    <property type="entry name" value="Sigma70_r4_2"/>
    <property type="match status" value="1"/>
</dbReference>
<feature type="non-terminal residue" evidence="7">
    <location>
        <position position="1"/>
    </location>
</feature>
<protein>
    <submittedName>
        <fullName evidence="7">RNA polymerase ECF-type sigma factor</fullName>
    </submittedName>
</protein>
<dbReference type="GO" id="GO:0016987">
    <property type="term" value="F:sigma factor activity"/>
    <property type="evidence" value="ECO:0007669"/>
    <property type="project" value="UniProtKB-KW"/>
</dbReference>
<dbReference type="InterPro" id="IPR014284">
    <property type="entry name" value="RNA_pol_sigma-70_dom"/>
</dbReference>
<dbReference type="InterPro" id="IPR013249">
    <property type="entry name" value="RNA_pol_sigma70_r4_t2"/>
</dbReference>
<proteinExistence type="inferred from homology"/>
<reference evidence="7" key="1">
    <citation type="submission" date="2018-06" db="EMBL/GenBank/DDBJ databases">
        <authorList>
            <person name="Zhirakovskaya E."/>
        </authorList>
    </citation>
    <scope>NUCLEOTIDE SEQUENCE</scope>
</reference>
<dbReference type="PANTHER" id="PTHR43133:SF62">
    <property type="entry name" value="RNA POLYMERASE SIGMA FACTOR SIGZ"/>
    <property type="match status" value="1"/>
</dbReference>
<feature type="domain" description="RNA polymerase sigma-70 region 2" evidence="5">
    <location>
        <begin position="2"/>
        <end position="57"/>
    </location>
</feature>
<dbReference type="Gene3D" id="1.10.10.10">
    <property type="entry name" value="Winged helix-like DNA-binding domain superfamily/Winged helix DNA-binding domain"/>
    <property type="match status" value="1"/>
</dbReference>
<dbReference type="GO" id="GO:0003677">
    <property type="term" value="F:DNA binding"/>
    <property type="evidence" value="ECO:0007669"/>
    <property type="project" value="InterPro"/>
</dbReference>
<keyword evidence="3" id="KW-0731">Sigma factor</keyword>
<dbReference type="SUPFAM" id="SSF88946">
    <property type="entry name" value="Sigma2 domain of RNA polymerase sigma factors"/>
    <property type="match status" value="1"/>
</dbReference>
<dbReference type="AlphaFoldDB" id="A0A3B0VT84"/>
<dbReference type="InterPro" id="IPR007627">
    <property type="entry name" value="RNA_pol_sigma70_r2"/>
</dbReference>
<accession>A0A3B0VT84</accession>
<evidence type="ECO:0000256" key="3">
    <source>
        <dbReference type="ARBA" id="ARBA00023082"/>
    </source>
</evidence>